<dbReference type="EMBL" id="ML208326">
    <property type="protein sequence ID" value="TFK69692.1"/>
    <property type="molecule type" value="Genomic_DNA"/>
</dbReference>
<organism evidence="1 2">
    <name type="scientific">Pluteus cervinus</name>
    <dbReference type="NCBI Taxonomy" id="181527"/>
    <lineage>
        <taxon>Eukaryota</taxon>
        <taxon>Fungi</taxon>
        <taxon>Dikarya</taxon>
        <taxon>Basidiomycota</taxon>
        <taxon>Agaricomycotina</taxon>
        <taxon>Agaricomycetes</taxon>
        <taxon>Agaricomycetidae</taxon>
        <taxon>Agaricales</taxon>
        <taxon>Pluteineae</taxon>
        <taxon>Pluteaceae</taxon>
        <taxon>Pluteus</taxon>
    </lineage>
</organism>
<sequence length="125" mass="14776">MRVRIRRRWLLFYALSPRISVRSPFSISSCSLSTHLSRRLVYNEPVTMHAHRSLHWSRETASFAGLLNRRSPSRYFLTPFSLPGTFMERGYVVPLLISVHSSRFGIPHRYQVRCVVLMYFDRTML</sequence>
<evidence type="ECO:0000313" key="2">
    <source>
        <dbReference type="Proteomes" id="UP000308600"/>
    </source>
</evidence>
<gene>
    <name evidence="1" type="ORF">BDN72DRAFT_592140</name>
</gene>
<reference evidence="1 2" key="1">
    <citation type="journal article" date="2019" name="Nat. Ecol. Evol.">
        <title>Megaphylogeny resolves global patterns of mushroom evolution.</title>
        <authorList>
            <person name="Varga T."/>
            <person name="Krizsan K."/>
            <person name="Foldi C."/>
            <person name="Dima B."/>
            <person name="Sanchez-Garcia M."/>
            <person name="Sanchez-Ramirez S."/>
            <person name="Szollosi G.J."/>
            <person name="Szarkandi J.G."/>
            <person name="Papp V."/>
            <person name="Albert L."/>
            <person name="Andreopoulos W."/>
            <person name="Angelini C."/>
            <person name="Antonin V."/>
            <person name="Barry K.W."/>
            <person name="Bougher N.L."/>
            <person name="Buchanan P."/>
            <person name="Buyck B."/>
            <person name="Bense V."/>
            <person name="Catcheside P."/>
            <person name="Chovatia M."/>
            <person name="Cooper J."/>
            <person name="Damon W."/>
            <person name="Desjardin D."/>
            <person name="Finy P."/>
            <person name="Geml J."/>
            <person name="Haridas S."/>
            <person name="Hughes K."/>
            <person name="Justo A."/>
            <person name="Karasinski D."/>
            <person name="Kautmanova I."/>
            <person name="Kiss B."/>
            <person name="Kocsube S."/>
            <person name="Kotiranta H."/>
            <person name="LaButti K.M."/>
            <person name="Lechner B.E."/>
            <person name="Liimatainen K."/>
            <person name="Lipzen A."/>
            <person name="Lukacs Z."/>
            <person name="Mihaltcheva S."/>
            <person name="Morgado L.N."/>
            <person name="Niskanen T."/>
            <person name="Noordeloos M.E."/>
            <person name="Ohm R.A."/>
            <person name="Ortiz-Santana B."/>
            <person name="Ovrebo C."/>
            <person name="Racz N."/>
            <person name="Riley R."/>
            <person name="Savchenko A."/>
            <person name="Shiryaev A."/>
            <person name="Soop K."/>
            <person name="Spirin V."/>
            <person name="Szebenyi C."/>
            <person name="Tomsovsky M."/>
            <person name="Tulloss R.E."/>
            <person name="Uehling J."/>
            <person name="Grigoriev I.V."/>
            <person name="Vagvolgyi C."/>
            <person name="Papp T."/>
            <person name="Martin F.M."/>
            <person name="Miettinen O."/>
            <person name="Hibbett D.S."/>
            <person name="Nagy L.G."/>
        </authorList>
    </citation>
    <scope>NUCLEOTIDE SEQUENCE [LARGE SCALE GENOMIC DNA]</scope>
    <source>
        <strain evidence="1 2">NL-1719</strain>
    </source>
</reference>
<dbReference type="Proteomes" id="UP000308600">
    <property type="component" value="Unassembled WGS sequence"/>
</dbReference>
<protein>
    <submittedName>
        <fullName evidence="1">Uncharacterized protein</fullName>
    </submittedName>
</protein>
<evidence type="ECO:0000313" key="1">
    <source>
        <dbReference type="EMBL" id="TFK69692.1"/>
    </source>
</evidence>
<keyword evidence="2" id="KW-1185">Reference proteome</keyword>
<accession>A0ACD3AVS9</accession>
<proteinExistence type="predicted"/>
<name>A0ACD3AVS9_9AGAR</name>